<dbReference type="PIRSF" id="PIRSF005091">
    <property type="entry name" value="Mmb_sulf_HI1246"/>
    <property type="match status" value="1"/>
</dbReference>
<dbReference type="GO" id="GO:0046872">
    <property type="term" value="F:metal ion binding"/>
    <property type="evidence" value="ECO:0007669"/>
    <property type="project" value="UniProtKB-KW"/>
</dbReference>
<dbReference type="EMBL" id="FNAI01000012">
    <property type="protein sequence ID" value="SDF03593.1"/>
    <property type="molecule type" value="Genomic_DNA"/>
</dbReference>
<feature type="binding site" evidence="8">
    <location>
        <position position="316"/>
    </location>
    <ligand>
        <name>Mn(2+)</name>
        <dbReference type="ChEBI" id="CHEBI:29035"/>
    </ligand>
</feature>
<dbReference type="GO" id="GO:0005886">
    <property type="term" value="C:plasma membrane"/>
    <property type="evidence" value="ECO:0007669"/>
    <property type="project" value="UniProtKB-SubCell"/>
</dbReference>
<evidence type="ECO:0000256" key="4">
    <source>
        <dbReference type="ARBA" id="ARBA00022989"/>
    </source>
</evidence>
<feature type="binding site" evidence="8">
    <location>
        <position position="276"/>
    </location>
    <ligand>
        <name>Mn(2+)</name>
        <dbReference type="ChEBI" id="CHEBI:29035"/>
    </ligand>
</feature>
<dbReference type="Gene3D" id="3.40.720.10">
    <property type="entry name" value="Alkaline Phosphatase, subunit A"/>
    <property type="match status" value="1"/>
</dbReference>
<keyword evidence="7" id="KW-0479">Metal-binding</keyword>
<feature type="binding site" evidence="8">
    <location>
        <position position="489"/>
    </location>
    <ligand>
        <name>Mn(2+)</name>
        <dbReference type="ChEBI" id="CHEBI:29035"/>
    </ligand>
</feature>
<feature type="binding site" evidence="8">
    <location>
        <position position="488"/>
    </location>
    <ligand>
        <name>Mn(2+)</name>
        <dbReference type="ChEBI" id="CHEBI:29035"/>
    </ligand>
</feature>
<protein>
    <submittedName>
        <fullName evidence="11">Phosphoglycerol transferase MdoB</fullName>
    </submittedName>
</protein>
<evidence type="ECO:0000313" key="12">
    <source>
        <dbReference type="Proteomes" id="UP000199072"/>
    </source>
</evidence>
<keyword evidence="5 9" id="KW-0472">Membrane</keyword>
<gene>
    <name evidence="11" type="ORF">SAMN05216464_11218</name>
</gene>
<dbReference type="RefSeq" id="WP_091152745.1">
    <property type="nucleotide sequence ID" value="NZ_FNAI01000012.1"/>
</dbReference>
<feature type="binding site" evidence="7">
    <location>
        <position position="431"/>
    </location>
    <ligand>
        <name>substrate</name>
    </ligand>
</feature>
<comment type="subcellular location">
    <subcellularLocation>
        <location evidence="1">Cell membrane</location>
        <topology evidence="1">Multi-pass membrane protein</topology>
    </subcellularLocation>
</comment>
<feature type="transmembrane region" description="Helical" evidence="9">
    <location>
        <begin position="52"/>
        <end position="74"/>
    </location>
</feature>
<dbReference type="PANTHER" id="PTHR47371">
    <property type="entry name" value="LIPOTEICHOIC ACID SYNTHASE"/>
    <property type="match status" value="1"/>
</dbReference>
<dbReference type="GO" id="GO:0016740">
    <property type="term" value="F:transferase activity"/>
    <property type="evidence" value="ECO:0007669"/>
    <property type="project" value="UniProtKB-KW"/>
</dbReference>
<keyword evidence="12" id="KW-1185">Reference proteome</keyword>
<feature type="transmembrane region" description="Helical" evidence="9">
    <location>
        <begin position="12"/>
        <end position="32"/>
    </location>
</feature>
<dbReference type="InterPro" id="IPR017850">
    <property type="entry name" value="Alkaline_phosphatase_core_sf"/>
</dbReference>
<evidence type="ECO:0000256" key="8">
    <source>
        <dbReference type="PIRSR" id="PIRSR005091-3"/>
    </source>
</evidence>
<reference evidence="11 12" key="1">
    <citation type="submission" date="2016-10" db="EMBL/GenBank/DDBJ databases">
        <authorList>
            <person name="de Groot N.N."/>
        </authorList>
    </citation>
    <scope>NUCLEOTIDE SEQUENCE [LARGE SCALE GENOMIC DNA]</scope>
    <source>
        <strain evidence="11 12">47C3B</strain>
    </source>
</reference>
<evidence type="ECO:0000259" key="10">
    <source>
        <dbReference type="Pfam" id="PF00884"/>
    </source>
</evidence>
<feature type="transmembrane region" description="Helical" evidence="9">
    <location>
        <begin position="174"/>
        <end position="192"/>
    </location>
</feature>
<evidence type="ECO:0000256" key="5">
    <source>
        <dbReference type="ARBA" id="ARBA00023136"/>
    </source>
</evidence>
<dbReference type="InterPro" id="IPR050448">
    <property type="entry name" value="OpgB/LTA_synthase_biosynth"/>
</dbReference>
<feature type="transmembrane region" description="Helical" evidence="9">
    <location>
        <begin position="136"/>
        <end position="159"/>
    </location>
</feature>
<dbReference type="AlphaFoldDB" id="A0A1G7HTD3"/>
<evidence type="ECO:0000256" key="3">
    <source>
        <dbReference type="ARBA" id="ARBA00022692"/>
    </source>
</evidence>
<evidence type="ECO:0000256" key="1">
    <source>
        <dbReference type="ARBA" id="ARBA00004651"/>
    </source>
</evidence>
<feature type="transmembrane region" description="Helical" evidence="9">
    <location>
        <begin position="86"/>
        <end position="106"/>
    </location>
</feature>
<dbReference type="InterPro" id="IPR012160">
    <property type="entry name" value="LtaS-like"/>
</dbReference>
<dbReference type="CDD" id="cd16015">
    <property type="entry name" value="LTA_synthase"/>
    <property type="match status" value="1"/>
</dbReference>
<dbReference type="Pfam" id="PF00884">
    <property type="entry name" value="Sulfatase"/>
    <property type="match status" value="1"/>
</dbReference>
<dbReference type="OrthoDB" id="9777768at2"/>
<evidence type="ECO:0000256" key="2">
    <source>
        <dbReference type="ARBA" id="ARBA00022475"/>
    </source>
</evidence>
<feature type="domain" description="Sulfatase N-terminal" evidence="10">
    <location>
        <begin position="268"/>
        <end position="544"/>
    </location>
</feature>
<keyword evidence="3 9" id="KW-0812">Transmembrane</keyword>
<dbReference type="PANTHER" id="PTHR47371:SF3">
    <property type="entry name" value="PHOSPHOGLYCEROL TRANSFERASE I"/>
    <property type="match status" value="1"/>
</dbReference>
<sequence length="625" mass="71519">MLRNLFSFIRFFVFWLVFFAITRATFELYFWLKLGAASFGEIMQTFYYGLRLDASAAAYISALPLLVFVIGWWFPSLTIKPIFLKVYVWFCLFLISLDTSLNFNIFREWGTKVTFRVFTSLYHAPSEAMASSGSSPVGRCVLICLALIASGVILARYIINFDFKKPVLEPKFKAFYIIILLFCNLILMRGGLQTEPVNQNSAYFSDIEILNQSALNTEWNLFNNIVENLRTPYNPYLFMPPGQAIKLVQDAYKIPNDESLRILTTTRPNVVIIQMESYTADVIESLGGDKGVAPNFEKFIKNGLLFDNIYSSADRTDKGIISIMSGFPSQAIRTIVSDTTKQKKLPAIATILKGAGYPTSYFYGGKSSYMDFNVFMKSHHIDQITDEYSFDKSQVKTQWGVYDDVLFAKHLQYAQQQKQPFFTYLETSTNHEPFVLPVKAHFPEDTDGDAANKFRSTAYFTDSCLNAYFEQAKKQDWYKNTLFILVADHGHRLPHNNAGAYSPAKYHIPLLFFGDVVKPVYRGKRISKMGGQTDIAATLLSQLNLPHQEFKWSKDLLNPNVADFAFFNWDNGFGFMMPQQTVSYDNSGRRIIYRSNKNADPKDTEKSLMNGKAFLQQVYTEYMGY</sequence>
<dbReference type="InterPro" id="IPR000917">
    <property type="entry name" value="Sulfatase_N"/>
</dbReference>
<dbReference type="Proteomes" id="UP000199072">
    <property type="component" value="Unassembled WGS sequence"/>
</dbReference>
<keyword evidence="4 9" id="KW-1133">Transmembrane helix</keyword>
<keyword evidence="7" id="KW-0464">Manganese</keyword>
<accession>A0A1G7HTD3</accession>
<dbReference type="Gene3D" id="3.30.1120.80">
    <property type="match status" value="1"/>
</dbReference>
<dbReference type="SUPFAM" id="SSF53649">
    <property type="entry name" value="Alkaline phosphatase-like"/>
    <property type="match status" value="1"/>
</dbReference>
<evidence type="ECO:0000256" key="9">
    <source>
        <dbReference type="SAM" id="Phobius"/>
    </source>
</evidence>
<feature type="active site" evidence="6">
    <location>
        <position position="316"/>
    </location>
</feature>
<evidence type="ECO:0000256" key="6">
    <source>
        <dbReference type="PIRSR" id="PIRSR005091-1"/>
    </source>
</evidence>
<keyword evidence="11" id="KW-0808">Transferase</keyword>
<evidence type="ECO:0000313" key="11">
    <source>
        <dbReference type="EMBL" id="SDF03593.1"/>
    </source>
</evidence>
<dbReference type="STRING" id="1391627.SAMN05216464_11218"/>
<evidence type="ECO:0000256" key="7">
    <source>
        <dbReference type="PIRSR" id="PIRSR005091-2"/>
    </source>
</evidence>
<name>A0A1G7HTD3_9SPHI</name>
<keyword evidence="2" id="KW-1003">Cell membrane</keyword>
<organism evidence="11 12">
    <name type="scientific">Mucilaginibacter pineti</name>
    <dbReference type="NCBI Taxonomy" id="1391627"/>
    <lineage>
        <taxon>Bacteria</taxon>
        <taxon>Pseudomonadati</taxon>
        <taxon>Bacteroidota</taxon>
        <taxon>Sphingobacteriia</taxon>
        <taxon>Sphingobacteriales</taxon>
        <taxon>Sphingobacteriaceae</taxon>
        <taxon>Mucilaginibacter</taxon>
    </lineage>
</organism>
<proteinExistence type="predicted"/>